<comment type="subcellular location">
    <subcellularLocation>
        <location evidence="2">Endoplasmic reticulum membrane</location>
        <topology evidence="2">Multi-pass membrane protein</topology>
    </subcellularLocation>
    <subcellularLocation>
        <location evidence="1">Nucleus</location>
    </subcellularLocation>
</comment>
<keyword evidence="23" id="KW-1185">Reference proteome</keyword>
<evidence type="ECO:0000313" key="22">
    <source>
        <dbReference type="EMBL" id="KAJ0408366.1"/>
    </source>
</evidence>
<evidence type="ECO:0000256" key="2">
    <source>
        <dbReference type="ARBA" id="ARBA00004477"/>
    </source>
</evidence>
<dbReference type="InterPro" id="IPR006671">
    <property type="entry name" value="Cyclin_N"/>
</dbReference>
<evidence type="ECO:0000313" key="23">
    <source>
        <dbReference type="Proteomes" id="UP001209570"/>
    </source>
</evidence>
<feature type="transmembrane region" description="Helical" evidence="20">
    <location>
        <begin position="151"/>
        <end position="180"/>
    </location>
</feature>
<dbReference type="GO" id="GO:0005634">
    <property type="term" value="C:nucleus"/>
    <property type="evidence" value="ECO:0007669"/>
    <property type="project" value="UniProtKB-SubCell"/>
</dbReference>
<keyword evidence="16" id="KW-0010">Activator</keyword>
<dbReference type="SMART" id="SM00385">
    <property type="entry name" value="CYCLIN"/>
    <property type="match status" value="2"/>
</dbReference>
<feature type="domain" description="Cyclin-like" evidence="21">
    <location>
        <begin position="352"/>
        <end position="448"/>
    </location>
</feature>
<keyword evidence="13" id="KW-0805">Transcription regulation</keyword>
<dbReference type="Proteomes" id="UP001209570">
    <property type="component" value="Unassembled WGS sequence"/>
</dbReference>
<evidence type="ECO:0000256" key="20">
    <source>
        <dbReference type="SAM" id="Phobius"/>
    </source>
</evidence>
<evidence type="ECO:0000256" key="11">
    <source>
        <dbReference type="ARBA" id="ARBA00022989"/>
    </source>
</evidence>
<dbReference type="Pfam" id="PF03839">
    <property type="entry name" value="Sec62"/>
    <property type="match status" value="1"/>
</dbReference>
<gene>
    <name evidence="22" type="ORF">P43SY_003092</name>
</gene>
<evidence type="ECO:0000259" key="21">
    <source>
        <dbReference type="SMART" id="SM00385"/>
    </source>
</evidence>
<dbReference type="EMBL" id="JAKCXM010000012">
    <property type="protein sequence ID" value="KAJ0408366.1"/>
    <property type="molecule type" value="Genomic_DNA"/>
</dbReference>
<comment type="similarity">
    <text evidence="4">Belongs to the SEC62 family.</text>
</comment>
<name>A0AAD5M8C0_PYTIN</name>
<feature type="transmembrane region" description="Helical" evidence="20">
    <location>
        <begin position="126"/>
        <end position="145"/>
    </location>
</feature>
<evidence type="ECO:0000256" key="15">
    <source>
        <dbReference type="ARBA" id="ARBA00023136"/>
    </source>
</evidence>
<evidence type="ECO:0000256" key="10">
    <source>
        <dbReference type="ARBA" id="ARBA00022927"/>
    </source>
</evidence>
<reference evidence="22" key="1">
    <citation type="submission" date="2021-12" db="EMBL/GenBank/DDBJ databases">
        <title>Prjna785345.</title>
        <authorList>
            <person name="Rujirawat T."/>
            <person name="Krajaejun T."/>
        </authorList>
    </citation>
    <scope>NUCLEOTIDE SEQUENCE</scope>
    <source>
        <strain evidence="22">Pi057C3</strain>
    </source>
</reference>
<evidence type="ECO:0000256" key="6">
    <source>
        <dbReference type="ARBA" id="ARBA00022448"/>
    </source>
</evidence>
<dbReference type="SUPFAM" id="SSF47954">
    <property type="entry name" value="Cyclin-like"/>
    <property type="match status" value="2"/>
</dbReference>
<evidence type="ECO:0000256" key="1">
    <source>
        <dbReference type="ARBA" id="ARBA00004123"/>
    </source>
</evidence>
<keyword evidence="9" id="KW-0256">Endoplasmic reticulum</keyword>
<dbReference type="PANTHER" id="PTHR12443:SF9">
    <property type="entry name" value="TRANSLOCATION PROTEIN SEC62"/>
    <property type="match status" value="1"/>
</dbReference>
<evidence type="ECO:0000256" key="17">
    <source>
        <dbReference type="ARBA" id="ARBA00023163"/>
    </source>
</evidence>
<accession>A0AAD5M8C0</accession>
<dbReference type="CDD" id="cd20513">
    <property type="entry name" value="CYCLIN_CCNC_rpt1"/>
    <property type="match status" value="1"/>
</dbReference>
<evidence type="ECO:0000256" key="9">
    <source>
        <dbReference type="ARBA" id="ARBA00022824"/>
    </source>
</evidence>
<dbReference type="GO" id="GO:0005789">
    <property type="term" value="C:endoplasmic reticulum membrane"/>
    <property type="evidence" value="ECO:0007669"/>
    <property type="project" value="UniProtKB-SubCell"/>
</dbReference>
<evidence type="ECO:0000256" key="5">
    <source>
        <dbReference type="ARBA" id="ARBA00021257"/>
    </source>
</evidence>
<keyword evidence="10" id="KW-0653">Protein transport</keyword>
<evidence type="ECO:0000256" key="12">
    <source>
        <dbReference type="ARBA" id="ARBA00023010"/>
    </source>
</evidence>
<dbReference type="InterPro" id="IPR036915">
    <property type="entry name" value="Cyclin-like_sf"/>
</dbReference>
<keyword evidence="6" id="KW-0813">Transport</keyword>
<evidence type="ECO:0000256" key="7">
    <source>
        <dbReference type="ARBA" id="ARBA00022491"/>
    </source>
</evidence>
<keyword evidence="8 20" id="KW-0812">Transmembrane</keyword>
<dbReference type="InterPro" id="IPR004728">
    <property type="entry name" value="Sec62"/>
</dbReference>
<evidence type="ECO:0000256" key="18">
    <source>
        <dbReference type="ARBA" id="ARBA00023242"/>
    </source>
</evidence>
<evidence type="ECO:0000256" key="14">
    <source>
        <dbReference type="ARBA" id="ARBA00023127"/>
    </source>
</evidence>
<evidence type="ECO:0000256" key="16">
    <source>
        <dbReference type="ARBA" id="ARBA00023159"/>
    </source>
</evidence>
<keyword evidence="14 19" id="KW-0195">Cyclin</keyword>
<evidence type="ECO:0000256" key="13">
    <source>
        <dbReference type="ARBA" id="ARBA00023015"/>
    </source>
</evidence>
<keyword evidence="15 20" id="KW-0472">Membrane</keyword>
<dbReference type="Gene3D" id="1.10.472.10">
    <property type="entry name" value="Cyclin-like"/>
    <property type="match status" value="2"/>
</dbReference>
<keyword evidence="11 20" id="KW-1133">Transmembrane helix</keyword>
<keyword evidence="12" id="KW-0811">Translocation</keyword>
<dbReference type="FunFam" id="1.10.472.10:FF:000076">
    <property type="entry name" value="RNA polymerase II holoenzyme cyclin-like subunit"/>
    <property type="match status" value="1"/>
</dbReference>
<dbReference type="PANTHER" id="PTHR12443">
    <property type="entry name" value="TRANSLOCATION PROTEIN SEC62"/>
    <property type="match status" value="1"/>
</dbReference>
<comment type="similarity">
    <text evidence="3">Belongs to the cyclin family. Cyclin C subfamily.</text>
</comment>
<protein>
    <recommendedName>
        <fullName evidence="5">Translocation protein SEC62</fullName>
    </recommendedName>
</protein>
<dbReference type="AlphaFoldDB" id="A0AAD5M8C0"/>
<keyword evidence="17" id="KW-0804">Transcription</keyword>
<dbReference type="InterPro" id="IPR013763">
    <property type="entry name" value="Cyclin-like_dom"/>
</dbReference>
<dbReference type="Pfam" id="PF00134">
    <property type="entry name" value="Cyclin_N"/>
    <property type="match status" value="1"/>
</dbReference>
<keyword evidence="7" id="KW-0678">Repressor</keyword>
<dbReference type="GO" id="GO:0031204">
    <property type="term" value="P:post-translational protein targeting to membrane, translocation"/>
    <property type="evidence" value="ECO:0007669"/>
    <property type="project" value="TreeGrafter"/>
</dbReference>
<evidence type="ECO:0000256" key="3">
    <source>
        <dbReference type="ARBA" id="ARBA00008638"/>
    </source>
</evidence>
<proteinExistence type="inferred from homology"/>
<evidence type="ECO:0000256" key="4">
    <source>
        <dbReference type="ARBA" id="ARBA00010604"/>
    </source>
</evidence>
<evidence type="ECO:0000256" key="8">
    <source>
        <dbReference type="ARBA" id="ARBA00022692"/>
    </source>
</evidence>
<sequence length="589" mass="67684">MTDGKSGEMSWESEAGAKKMADLLRGRKGMPVRQAIELGKRVEYFRGDKLAAFLMDSAGAKKHFADLTSKEQVLSVGSALVQHGFIHRSDRDAKNRKLLTPSRNHEFAFDGYYTWMYEGPKTMRNLLTALLIIGFLIITCFPIWPQWAKVALWYCSVTFLIFIAMFVVVRLVLFFTLWMVGYEYWLLPNIFDDNLGVADSFKPIFAIKPTDPSERKYRLMGIIAFAAFCVWVKNQPTDFDEYMSLTKQFTDDIYSGKLLSDMSQKDQDNIDKVKVPDLEDLLKDDDVEEDEDDDDAKFTKILEEADEEDELDRDLLYWMRDVTKSDLRKRNPLDRRHLTDDEIDSIHLANIALLEEIGPRLRVRQIIIYTAIIFYRRFYQTHSFCNFDPHLVVGTVFFLASKVEESQLSLATVASVLHHYTTTGVDEDEAMYTFQDKDILECEFYVIEALQFDLILHHPFPSLLQFLDEFDLHDECLHLSWQLVQYSYRTDIILLHAPFMVAYAAAYIACVEAGYNADQIFEGVNIKKPLLLKIVAEFKEAFEDEKRLYQVQAAALEKLEELVPEPTSLEAEIAAGPAAASSGNATDAK</sequence>
<evidence type="ECO:0000256" key="19">
    <source>
        <dbReference type="RuleBase" id="RU000383"/>
    </source>
</evidence>
<keyword evidence="18" id="KW-0539">Nucleus</keyword>
<comment type="caution">
    <text evidence="22">The sequence shown here is derived from an EMBL/GenBank/DDBJ whole genome shotgun (WGS) entry which is preliminary data.</text>
</comment>
<organism evidence="22 23">
    <name type="scientific">Pythium insidiosum</name>
    <name type="common">Pythiosis disease agent</name>
    <dbReference type="NCBI Taxonomy" id="114742"/>
    <lineage>
        <taxon>Eukaryota</taxon>
        <taxon>Sar</taxon>
        <taxon>Stramenopiles</taxon>
        <taxon>Oomycota</taxon>
        <taxon>Peronosporomycetes</taxon>
        <taxon>Pythiales</taxon>
        <taxon>Pythiaceae</taxon>
        <taxon>Pythium</taxon>
    </lineage>
</organism>
<feature type="domain" description="Cyclin-like" evidence="21">
    <location>
        <begin position="461"/>
        <end position="540"/>
    </location>
</feature>